<evidence type="ECO:0000313" key="1">
    <source>
        <dbReference type="EMBL" id="CAE8622582.1"/>
    </source>
</evidence>
<dbReference type="EMBL" id="CAJNNV010028005">
    <property type="protein sequence ID" value="CAE8622582.1"/>
    <property type="molecule type" value="Genomic_DNA"/>
</dbReference>
<sequence>MKAKDTAFSRLIVTLDWNAVNVIDDETFQVSVHAAGLCPSHPVPIFYVATSEDDMFVVIIPWKGVASAPSGDEGDFAACSEVLRQTQPMERSPFESLQLGSFDVRRAVSTTEIADTACLGMSAGESLHVAEFSSLSVSPGRVMPGQLKSGMGGGTPFTVQRPFAVCLWHTDMDDLNVPLSAIMVA</sequence>
<organism evidence="1 2">
    <name type="scientific">Polarella glacialis</name>
    <name type="common">Dinoflagellate</name>
    <dbReference type="NCBI Taxonomy" id="89957"/>
    <lineage>
        <taxon>Eukaryota</taxon>
        <taxon>Sar</taxon>
        <taxon>Alveolata</taxon>
        <taxon>Dinophyceae</taxon>
        <taxon>Suessiales</taxon>
        <taxon>Suessiaceae</taxon>
        <taxon>Polarella</taxon>
    </lineage>
</organism>
<reference evidence="1" key="1">
    <citation type="submission" date="2021-02" db="EMBL/GenBank/DDBJ databases">
        <authorList>
            <person name="Dougan E. K."/>
            <person name="Rhodes N."/>
            <person name="Thang M."/>
            <person name="Chan C."/>
        </authorList>
    </citation>
    <scope>NUCLEOTIDE SEQUENCE</scope>
</reference>
<keyword evidence="2" id="KW-1185">Reference proteome</keyword>
<evidence type="ECO:0000313" key="2">
    <source>
        <dbReference type="Proteomes" id="UP000654075"/>
    </source>
</evidence>
<comment type="caution">
    <text evidence="1">The sequence shown here is derived from an EMBL/GenBank/DDBJ whole genome shotgun (WGS) entry which is preliminary data.</text>
</comment>
<proteinExistence type="predicted"/>
<gene>
    <name evidence="1" type="ORF">PGLA1383_LOCUS40019</name>
</gene>
<name>A0A813G6K9_POLGL</name>
<dbReference type="Proteomes" id="UP000654075">
    <property type="component" value="Unassembled WGS sequence"/>
</dbReference>
<protein>
    <submittedName>
        <fullName evidence="1">Uncharacterized protein</fullName>
    </submittedName>
</protein>
<accession>A0A813G6K9</accession>
<dbReference type="AlphaFoldDB" id="A0A813G6K9"/>